<keyword evidence="2" id="KW-0472">Membrane</keyword>
<evidence type="ECO:0000313" key="4">
    <source>
        <dbReference type="Proteomes" id="UP000182060"/>
    </source>
</evidence>
<dbReference type="EMBL" id="CP015017">
    <property type="protein sequence ID" value="APC02156.1"/>
    <property type="molecule type" value="Genomic_DNA"/>
</dbReference>
<evidence type="ECO:0000256" key="1">
    <source>
        <dbReference type="SAM" id="MobiDB-lite"/>
    </source>
</evidence>
<feature type="transmembrane region" description="Helical" evidence="2">
    <location>
        <begin position="66"/>
        <end position="83"/>
    </location>
</feature>
<feature type="region of interest" description="Disordered" evidence="1">
    <location>
        <begin position="93"/>
        <end position="112"/>
    </location>
</feature>
<organism evidence="3 4">
    <name type="scientific">Polynucleobacter asymbioticus</name>
    <dbReference type="NCBI Taxonomy" id="576611"/>
    <lineage>
        <taxon>Bacteria</taxon>
        <taxon>Pseudomonadati</taxon>
        <taxon>Pseudomonadota</taxon>
        <taxon>Betaproteobacteria</taxon>
        <taxon>Burkholderiales</taxon>
        <taxon>Burkholderiaceae</taxon>
        <taxon>Polynucleobacter</taxon>
    </lineage>
</organism>
<gene>
    <name evidence="3" type="ORF">AOC25_11275</name>
</gene>
<evidence type="ECO:0008006" key="5">
    <source>
        <dbReference type="Google" id="ProtNLM"/>
    </source>
</evidence>
<keyword evidence="2" id="KW-0812">Transmembrane</keyword>
<dbReference type="AlphaFoldDB" id="A0AAC9NIJ8"/>
<name>A0AAC9NIJ8_9BURK</name>
<dbReference type="Proteomes" id="UP000182060">
    <property type="component" value="Chromosome"/>
</dbReference>
<keyword evidence="2" id="KW-1133">Transmembrane helix</keyword>
<accession>A0AAC9NIJ8</accession>
<feature type="compositionally biased region" description="Basic and acidic residues" evidence="1">
    <location>
        <begin position="93"/>
        <end position="105"/>
    </location>
</feature>
<sequence>MPNKPSIEDQIAAILDHVPIKQPRPNFDLHFKRSIGCFILSAIFIATAFLLPLVKRDGSPDILLKGILILSGMGLLLCACVCMDRSGIKPTELIKERSRKPDTKAKPLHLVK</sequence>
<reference evidence="3" key="1">
    <citation type="journal article" date="2017" name="Appl. Environ. Microbiol.">
        <title>Microdiversification of a pelagic Polynucleobacter species is mainly driven by acquisition of genomic islands from a partially interspecific gene pool.</title>
        <authorList>
            <person name="Hoetzinger M."/>
            <person name="Hahn M.W."/>
            <person name="Jezberova J."/>
            <person name="Schmidt J."/>
            <person name="Koll U."/>
        </authorList>
    </citation>
    <scope>NUCLEOTIDE SEQUENCE</scope>
    <source>
        <strain evidence="3">MWH-RechtKol4</strain>
    </source>
</reference>
<feature type="transmembrane region" description="Helical" evidence="2">
    <location>
        <begin position="34"/>
        <end position="54"/>
    </location>
</feature>
<evidence type="ECO:0000313" key="3">
    <source>
        <dbReference type="EMBL" id="APC02156.1"/>
    </source>
</evidence>
<protein>
    <recommendedName>
        <fullName evidence="5">Transmembrane protein</fullName>
    </recommendedName>
</protein>
<evidence type="ECO:0000256" key="2">
    <source>
        <dbReference type="SAM" id="Phobius"/>
    </source>
</evidence>
<proteinExistence type="predicted"/>
<dbReference type="RefSeq" id="WP_071539842.1">
    <property type="nucleotide sequence ID" value="NZ_CP015016.1"/>
</dbReference>